<reference evidence="1 2" key="1">
    <citation type="submission" date="2016-08" db="EMBL/GenBank/DDBJ databases">
        <title>Novel Firmicute Genomes.</title>
        <authorList>
            <person name="Poppleton D.I."/>
            <person name="Gribaldo S."/>
        </authorList>
    </citation>
    <scope>NUCLEOTIDE SEQUENCE [LARGE SCALE GENOMIC DNA]</scope>
    <source>
        <strain evidence="1 2">RAOx-1</strain>
    </source>
</reference>
<dbReference type="Proteomes" id="UP000284219">
    <property type="component" value="Unassembled WGS sequence"/>
</dbReference>
<evidence type="ECO:0000313" key="1">
    <source>
        <dbReference type="EMBL" id="RKD22566.1"/>
    </source>
</evidence>
<comment type="caution">
    <text evidence="1">The sequence shown here is derived from an EMBL/GenBank/DDBJ whole genome shotgun (WGS) entry which is preliminary data.</text>
</comment>
<organism evidence="1 2">
    <name type="scientific">Ammoniphilus oxalaticus</name>
    <dbReference type="NCBI Taxonomy" id="66863"/>
    <lineage>
        <taxon>Bacteria</taxon>
        <taxon>Bacillati</taxon>
        <taxon>Bacillota</taxon>
        <taxon>Bacilli</taxon>
        <taxon>Bacillales</taxon>
        <taxon>Paenibacillaceae</taxon>
        <taxon>Aneurinibacillus group</taxon>
        <taxon>Ammoniphilus</taxon>
    </lineage>
</organism>
<dbReference type="OrthoDB" id="2991094at2"/>
<protein>
    <submittedName>
        <fullName evidence="1">Uncharacterized protein</fullName>
    </submittedName>
</protein>
<sequence length="63" mass="6925">MSKVNIESSTVNVLLELGGEVHLVAMHPDKYEAVSILVKAAAETIIKTGKTQTELLHFLNYTK</sequence>
<accession>A0A419SFK6</accession>
<keyword evidence="2" id="KW-1185">Reference proteome</keyword>
<dbReference type="EMBL" id="MCHY01000009">
    <property type="protein sequence ID" value="RKD22566.1"/>
    <property type="molecule type" value="Genomic_DNA"/>
</dbReference>
<name>A0A419SFK6_9BACL</name>
<dbReference type="RefSeq" id="WP_120190038.1">
    <property type="nucleotide sequence ID" value="NZ_MCHY01000009.1"/>
</dbReference>
<proteinExistence type="predicted"/>
<gene>
    <name evidence="1" type="ORF">BEP19_09910</name>
</gene>
<dbReference type="AlphaFoldDB" id="A0A419SFK6"/>
<evidence type="ECO:0000313" key="2">
    <source>
        <dbReference type="Proteomes" id="UP000284219"/>
    </source>
</evidence>